<feature type="region of interest" description="Disordered" evidence="1">
    <location>
        <begin position="46"/>
        <end position="65"/>
    </location>
</feature>
<evidence type="ECO:0000313" key="3">
    <source>
        <dbReference type="Proteomes" id="UP001620626"/>
    </source>
</evidence>
<dbReference type="Proteomes" id="UP001620626">
    <property type="component" value="Unassembled WGS sequence"/>
</dbReference>
<evidence type="ECO:0000313" key="2">
    <source>
        <dbReference type="EMBL" id="KAL3124233.1"/>
    </source>
</evidence>
<reference evidence="2 3" key="1">
    <citation type="submission" date="2024-10" db="EMBL/GenBank/DDBJ databases">
        <authorList>
            <person name="Kim D."/>
        </authorList>
    </citation>
    <scope>NUCLEOTIDE SEQUENCE [LARGE SCALE GENOMIC DNA]</scope>
    <source>
        <strain evidence="2">BH-2024</strain>
    </source>
</reference>
<protein>
    <submittedName>
        <fullName evidence="2">Uncharacterized protein</fullName>
    </submittedName>
</protein>
<gene>
    <name evidence="2" type="ORF">niasHT_004822</name>
</gene>
<proteinExistence type="predicted"/>
<dbReference type="AlphaFoldDB" id="A0ABD2M9P5"/>
<accession>A0ABD2M9P5</accession>
<name>A0ABD2M9P5_9BILA</name>
<sequence>MSNSEAVQNENVLLQRPLNIKEFERRIEAVPGVGKVRTNVQAAVRPSASGRISPGGLQKDTDEAFRGTKVRDATKLPTLVNEVNVNKKGGIDWHEFKLFMYDWENSWWMPTTMGSSPS</sequence>
<dbReference type="EMBL" id="JBICBT010000078">
    <property type="protein sequence ID" value="KAL3124233.1"/>
    <property type="molecule type" value="Genomic_DNA"/>
</dbReference>
<organism evidence="2 3">
    <name type="scientific">Heterodera trifolii</name>
    <dbReference type="NCBI Taxonomy" id="157864"/>
    <lineage>
        <taxon>Eukaryota</taxon>
        <taxon>Metazoa</taxon>
        <taxon>Ecdysozoa</taxon>
        <taxon>Nematoda</taxon>
        <taxon>Chromadorea</taxon>
        <taxon>Rhabditida</taxon>
        <taxon>Tylenchina</taxon>
        <taxon>Tylenchomorpha</taxon>
        <taxon>Tylenchoidea</taxon>
        <taxon>Heteroderidae</taxon>
        <taxon>Heteroderinae</taxon>
        <taxon>Heterodera</taxon>
    </lineage>
</organism>
<keyword evidence="3" id="KW-1185">Reference proteome</keyword>
<comment type="caution">
    <text evidence="2">The sequence shown here is derived from an EMBL/GenBank/DDBJ whole genome shotgun (WGS) entry which is preliminary data.</text>
</comment>
<evidence type="ECO:0000256" key="1">
    <source>
        <dbReference type="SAM" id="MobiDB-lite"/>
    </source>
</evidence>